<dbReference type="InterPro" id="IPR036610">
    <property type="entry name" value="PEBP-like_sf"/>
</dbReference>
<dbReference type="InterPro" id="IPR035810">
    <property type="entry name" value="PEBP_euk"/>
</dbReference>
<dbReference type="PANTHER" id="PTHR11362:SF82">
    <property type="entry name" value="PHOSPHATIDYLETHANOLAMINE-BINDING PROTEIN 4"/>
    <property type="match status" value="1"/>
</dbReference>
<accession>N6TQS9</accession>
<name>N6TQS9_DENPD</name>
<gene>
    <name evidence="1" type="ORF">YQE_03166</name>
</gene>
<organism evidence="1">
    <name type="scientific">Dendroctonus ponderosae</name>
    <name type="common">Mountain pine beetle</name>
    <dbReference type="NCBI Taxonomy" id="77166"/>
    <lineage>
        <taxon>Eukaryota</taxon>
        <taxon>Metazoa</taxon>
        <taxon>Ecdysozoa</taxon>
        <taxon>Arthropoda</taxon>
        <taxon>Hexapoda</taxon>
        <taxon>Insecta</taxon>
        <taxon>Pterygota</taxon>
        <taxon>Neoptera</taxon>
        <taxon>Endopterygota</taxon>
        <taxon>Coleoptera</taxon>
        <taxon>Polyphaga</taxon>
        <taxon>Cucujiformia</taxon>
        <taxon>Curculionidae</taxon>
        <taxon>Scolytinae</taxon>
        <taxon>Dendroctonus</taxon>
    </lineage>
</organism>
<dbReference type="Gene3D" id="3.90.280.10">
    <property type="entry name" value="PEBP-like"/>
    <property type="match status" value="1"/>
</dbReference>
<dbReference type="SUPFAM" id="SSF49777">
    <property type="entry name" value="PEBP-like"/>
    <property type="match status" value="1"/>
</dbReference>
<evidence type="ECO:0000313" key="1">
    <source>
        <dbReference type="EMBL" id="ENN80418.1"/>
    </source>
</evidence>
<dbReference type="OMA" id="TSIWWDG"/>
<dbReference type="AlphaFoldDB" id="N6TQS9"/>
<dbReference type="HOGENOM" id="CLU_043994_5_1_1"/>
<dbReference type="EMBL" id="KB740544">
    <property type="protein sequence ID" value="ENN80418.1"/>
    <property type="molecule type" value="Genomic_DNA"/>
</dbReference>
<dbReference type="Pfam" id="PF01161">
    <property type="entry name" value="PBP"/>
    <property type="match status" value="1"/>
</dbReference>
<proteinExistence type="predicted"/>
<dbReference type="InterPro" id="IPR008914">
    <property type="entry name" value="PEBP"/>
</dbReference>
<feature type="non-terminal residue" evidence="1">
    <location>
        <position position="1"/>
    </location>
</feature>
<dbReference type="PANTHER" id="PTHR11362">
    <property type="entry name" value="PHOSPHATIDYLETHANOLAMINE-BINDING PROTEIN"/>
    <property type="match status" value="1"/>
</dbReference>
<reference evidence="1" key="1">
    <citation type="journal article" date="2013" name="Genome Biol.">
        <title>Draft genome of the mountain pine beetle, Dendroctonus ponderosae Hopkins, a major forest pest.</title>
        <authorList>
            <person name="Keeling C.I."/>
            <person name="Yuen M.M."/>
            <person name="Liao N.Y."/>
            <person name="Docking T.R."/>
            <person name="Chan S.K."/>
            <person name="Taylor G.A."/>
            <person name="Palmquist D.L."/>
            <person name="Jackman S.D."/>
            <person name="Nguyen A."/>
            <person name="Li M."/>
            <person name="Henderson H."/>
            <person name="Janes J.K."/>
            <person name="Zhao Y."/>
            <person name="Pandoh P."/>
            <person name="Moore R."/>
            <person name="Sperling F.A."/>
            <person name="Huber D.P."/>
            <person name="Birol I."/>
            <person name="Jones S.J."/>
            <person name="Bohlmann J."/>
        </authorList>
    </citation>
    <scope>NUCLEOTIDE SEQUENCE</scope>
</reference>
<dbReference type="OrthoDB" id="2506647at2759"/>
<dbReference type="CDD" id="cd00866">
    <property type="entry name" value="PEBP_euk"/>
    <property type="match status" value="1"/>
</dbReference>
<sequence>GQSRDSRFCKENLGKRLVIYRKYPPVATSANGEDIYAVSIKWLARQHCQATSAGAVQRNFRGCLAPIKPVGISGMFIIPKPALISRVFSTVSRIMEKHGVVPDVIPVAPKEVAEVSYISGVKADQGNELTPTQVKDQPKLKWSADPSAFYTVCMTDPDAPSRKKPTYREWHHWLVVNVPGSDISKGEVLSGYVGSGPPEKTGLHRYVFLIYKQSGKLTFDEPRIPDTSGDKRASFSIRKFAEKYKLGNPVAGNFYQAQYDDYVPILYKKLGE</sequence>
<dbReference type="FunFam" id="3.90.280.10:FF:000006">
    <property type="entry name" value="protein D3"/>
    <property type="match status" value="1"/>
</dbReference>
<protein>
    <submittedName>
        <fullName evidence="1">Uncharacterized protein</fullName>
    </submittedName>
</protein>